<dbReference type="AlphaFoldDB" id="A0A1Y2C5J5"/>
<keyword evidence="3" id="KW-1185">Reference proteome</keyword>
<sequence length="311" mass="35015">MLQKIPPWAEIAPNPLVMSVPNPALFTGQESEGDNNIVINTHQNKTILTNTTPYHQNKRAREDDDIENKLKKIMVGEKSINKHINPNNKRKAEEWNPETNNGNEMSKESNPNKRTNRCSNQRTGNNKSNDSDDDSGSESEIEIPLRSDRHAAGSEQAIKAALDKRRIRSLKKKEKEERDAATKEEHEHNMPNDNTDIICSESSIGSIPAEVDTELTNTLINNTSIGNTPNESDFFGSGSNFLNKTKSETELRIATYNYPHLNTAKSVLIAKLHFKKPNARSQKPNIYGTTQQEDYTQEKRIGPVQKTTPVE</sequence>
<feature type="compositionally biased region" description="Basic and acidic residues" evidence="1">
    <location>
        <begin position="143"/>
        <end position="152"/>
    </location>
</feature>
<dbReference type="Proteomes" id="UP000193642">
    <property type="component" value="Unassembled WGS sequence"/>
</dbReference>
<feature type="compositionally biased region" description="Polar residues" evidence="1">
    <location>
        <begin position="112"/>
        <end position="123"/>
    </location>
</feature>
<feature type="compositionally biased region" description="Polar residues" evidence="1">
    <location>
        <begin position="279"/>
        <end position="294"/>
    </location>
</feature>
<organism evidence="2 3">
    <name type="scientific">Rhizoclosmatium globosum</name>
    <dbReference type="NCBI Taxonomy" id="329046"/>
    <lineage>
        <taxon>Eukaryota</taxon>
        <taxon>Fungi</taxon>
        <taxon>Fungi incertae sedis</taxon>
        <taxon>Chytridiomycota</taxon>
        <taxon>Chytridiomycota incertae sedis</taxon>
        <taxon>Chytridiomycetes</taxon>
        <taxon>Chytridiales</taxon>
        <taxon>Chytriomycetaceae</taxon>
        <taxon>Rhizoclosmatium</taxon>
    </lineage>
</organism>
<feature type="region of interest" description="Disordered" evidence="1">
    <location>
        <begin position="74"/>
        <end position="198"/>
    </location>
</feature>
<evidence type="ECO:0000313" key="3">
    <source>
        <dbReference type="Proteomes" id="UP000193642"/>
    </source>
</evidence>
<gene>
    <name evidence="2" type="ORF">BCR33DRAFT_739311</name>
</gene>
<feature type="compositionally biased region" description="Acidic residues" evidence="1">
    <location>
        <begin position="131"/>
        <end position="141"/>
    </location>
</feature>
<feature type="compositionally biased region" description="Basic and acidic residues" evidence="1">
    <location>
        <begin position="173"/>
        <end position="190"/>
    </location>
</feature>
<accession>A0A1Y2C5J5</accession>
<evidence type="ECO:0000256" key="1">
    <source>
        <dbReference type="SAM" id="MobiDB-lite"/>
    </source>
</evidence>
<protein>
    <submittedName>
        <fullName evidence="2">Uncharacterized protein</fullName>
    </submittedName>
</protein>
<dbReference type="EMBL" id="MCGO01000029">
    <property type="protein sequence ID" value="ORY42303.1"/>
    <property type="molecule type" value="Genomic_DNA"/>
</dbReference>
<comment type="caution">
    <text evidence="2">The sequence shown here is derived from an EMBL/GenBank/DDBJ whole genome shotgun (WGS) entry which is preliminary data.</text>
</comment>
<reference evidence="2 3" key="1">
    <citation type="submission" date="2016-07" db="EMBL/GenBank/DDBJ databases">
        <title>Pervasive Adenine N6-methylation of Active Genes in Fungi.</title>
        <authorList>
            <consortium name="DOE Joint Genome Institute"/>
            <person name="Mondo S.J."/>
            <person name="Dannebaum R.O."/>
            <person name="Kuo R.C."/>
            <person name="Labutti K."/>
            <person name="Haridas S."/>
            <person name="Kuo A."/>
            <person name="Salamov A."/>
            <person name="Ahrendt S.R."/>
            <person name="Lipzen A."/>
            <person name="Sullivan W."/>
            <person name="Andreopoulos W.B."/>
            <person name="Clum A."/>
            <person name="Lindquist E."/>
            <person name="Daum C."/>
            <person name="Ramamoorthy G.K."/>
            <person name="Gryganskyi A."/>
            <person name="Culley D."/>
            <person name="Magnuson J.K."/>
            <person name="James T.Y."/>
            <person name="O'Malley M.A."/>
            <person name="Stajich J.E."/>
            <person name="Spatafora J.W."/>
            <person name="Visel A."/>
            <person name="Grigoriev I.V."/>
        </authorList>
    </citation>
    <scope>NUCLEOTIDE SEQUENCE [LARGE SCALE GENOMIC DNA]</scope>
    <source>
        <strain evidence="2 3">JEL800</strain>
    </source>
</reference>
<name>A0A1Y2C5J5_9FUNG</name>
<feature type="region of interest" description="Disordered" evidence="1">
    <location>
        <begin position="279"/>
        <end position="311"/>
    </location>
</feature>
<evidence type="ECO:0000313" key="2">
    <source>
        <dbReference type="EMBL" id="ORY42303.1"/>
    </source>
</evidence>
<proteinExistence type="predicted"/>